<dbReference type="EMBL" id="LR798316">
    <property type="protein sequence ID" value="CAB5223297.1"/>
    <property type="molecule type" value="Genomic_DNA"/>
</dbReference>
<gene>
    <name evidence="1" type="ORF">UFOVP385_25</name>
</gene>
<proteinExistence type="predicted"/>
<evidence type="ECO:0000313" key="1">
    <source>
        <dbReference type="EMBL" id="CAB5223297.1"/>
    </source>
</evidence>
<reference evidence="1" key="1">
    <citation type="submission" date="2020-05" db="EMBL/GenBank/DDBJ databases">
        <authorList>
            <person name="Chiriac C."/>
            <person name="Salcher M."/>
            <person name="Ghai R."/>
            <person name="Kavagutti S V."/>
        </authorList>
    </citation>
    <scope>NUCLEOTIDE SEQUENCE</scope>
</reference>
<name>A0A6J7WZQ8_9CAUD</name>
<accession>A0A6J7WZQ8</accession>
<protein>
    <submittedName>
        <fullName evidence="1">Uncharacterized protein</fullName>
    </submittedName>
</protein>
<organism evidence="1">
    <name type="scientific">uncultured Caudovirales phage</name>
    <dbReference type="NCBI Taxonomy" id="2100421"/>
    <lineage>
        <taxon>Viruses</taxon>
        <taxon>Duplodnaviria</taxon>
        <taxon>Heunggongvirae</taxon>
        <taxon>Uroviricota</taxon>
        <taxon>Caudoviricetes</taxon>
        <taxon>Peduoviridae</taxon>
        <taxon>Maltschvirus</taxon>
        <taxon>Maltschvirus maltsch</taxon>
    </lineage>
</organism>
<sequence>MRKTLTLEIPTSWKDVTLKQYLALQADMEAYRDDEEAQTALMLYHLCGLDAEYIKQLSAESYNNIRSKLNEFISPESIELQQFVTIGGVEYGFEPNLSKMSYGAYADITKHDTIAVDKNWSKVMSILYRPVEKKQFGKYSIKPYDGEIDETKWLDVNMEVQWGALFFFVRLQMDLLKGILKSLKEEEVPASMRSILARSGELMQQSLSWPMANLKK</sequence>